<accession>M6UDQ6</accession>
<reference evidence="1 2" key="1">
    <citation type="submission" date="2013-01" db="EMBL/GenBank/DDBJ databases">
        <authorList>
            <person name="Harkins D.M."/>
            <person name="Durkin A.S."/>
            <person name="Brinkac L.M."/>
            <person name="Haft D.H."/>
            <person name="Selengut J.D."/>
            <person name="Sanka R."/>
            <person name="DePew J."/>
            <person name="Purushe J."/>
            <person name="Matthias M.A."/>
            <person name="Vinetz J.M."/>
            <person name="Sutton G.G."/>
            <person name="Nierman W.C."/>
            <person name="Fouts D.E."/>
        </authorList>
    </citation>
    <scope>NUCLEOTIDE SEQUENCE [LARGE SCALE GENOMIC DNA]</scope>
    <source>
        <strain evidence="1 2">ZUN142</strain>
    </source>
</reference>
<evidence type="ECO:0000313" key="1">
    <source>
        <dbReference type="EMBL" id="EMO39219.1"/>
    </source>
</evidence>
<dbReference type="AlphaFoldDB" id="M6UDQ6"/>
<comment type="caution">
    <text evidence="1">The sequence shown here is derived from an EMBL/GenBank/DDBJ whole genome shotgun (WGS) entry which is preliminary data.</text>
</comment>
<gene>
    <name evidence="1" type="ORF">LEP1GSC186_0043</name>
</gene>
<evidence type="ECO:0000313" key="2">
    <source>
        <dbReference type="Proteomes" id="UP000012153"/>
    </source>
</evidence>
<organism evidence="1 2">
    <name type="scientific">Leptospira noguchii serovar Autumnalis str. ZUN142</name>
    <dbReference type="NCBI Taxonomy" id="1085540"/>
    <lineage>
        <taxon>Bacteria</taxon>
        <taxon>Pseudomonadati</taxon>
        <taxon>Spirochaetota</taxon>
        <taxon>Spirochaetia</taxon>
        <taxon>Leptospirales</taxon>
        <taxon>Leptospiraceae</taxon>
        <taxon>Leptospira</taxon>
    </lineage>
</organism>
<dbReference type="Proteomes" id="UP000012153">
    <property type="component" value="Unassembled WGS sequence"/>
</dbReference>
<protein>
    <submittedName>
        <fullName evidence="1">Uncharacterized protein</fullName>
    </submittedName>
</protein>
<name>M6UDQ6_9LEPT</name>
<sequence length="38" mass="4426">MVPKNNGEFYQRYRSSQKITPNSELLVSHILTFKTNSP</sequence>
<proteinExistence type="predicted"/>
<dbReference type="EMBL" id="AHOP02000057">
    <property type="protein sequence ID" value="EMO39219.1"/>
    <property type="molecule type" value="Genomic_DNA"/>
</dbReference>